<dbReference type="PANTHER" id="PTHR45999">
    <property type="entry name" value="UNC-13-4A, ISOFORM B"/>
    <property type="match status" value="1"/>
</dbReference>
<dbReference type="InterPro" id="IPR000591">
    <property type="entry name" value="DEP_dom"/>
</dbReference>
<gene>
    <name evidence="5" type="ORF">ACJMK2_005553</name>
</gene>
<dbReference type="SUPFAM" id="SSF46785">
    <property type="entry name" value="Winged helix' DNA-binding domain"/>
    <property type="match status" value="1"/>
</dbReference>
<feature type="domain" description="MHD2" evidence="4">
    <location>
        <begin position="1294"/>
        <end position="1404"/>
    </location>
</feature>
<accession>A0ABD3VS02</accession>
<evidence type="ECO:0000313" key="6">
    <source>
        <dbReference type="Proteomes" id="UP001634394"/>
    </source>
</evidence>
<dbReference type="Gene3D" id="1.10.10.10">
    <property type="entry name" value="Winged helix-like DNA-binding domain superfamily/Winged helix DNA-binding domain"/>
    <property type="match status" value="1"/>
</dbReference>
<evidence type="ECO:0000256" key="2">
    <source>
        <dbReference type="SAM" id="MobiDB-lite"/>
    </source>
</evidence>
<reference evidence="5 6" key="1">
    <citation type="submission" date="2024-11" db="EMBL/GenBank/DDBJ databases">
        <title>Chromosome-level genome assembly of the freshwater bivalve Anodonta woodiana.</title>
        <authorList>
            <person name="Chen X."/>
        </authorList>
    </citation>
    <scope>NUCLEOTIDE SEQUENCE [LARGE SCALE GENOMIC DNA]</scope>
    <source>
        <strain evidence="5">MN2024</strain>
        <tissue evidence="5">Gills</tissue>
    </source>
</reference>
<name>A0ABD3VS02_SINWO</name>
<keyword evidence="1" id="KW-0268">Exocytosis</keyword>
<dbReference type="InterPro" id="IPR036388">
    <property type="entry name" value="WH-like_DNA-bd_sf"/>
</dbReference>
<feature type="region of interest" description="Disordered" evidence="2">
    <location>
        <begin position="1595"/>
        <end position="1656"/>
    </location>
</feature>
<dbReference type="InterPro" id="IPR052095">
    <property type="entry name" value="UNC-13_domain"/>
</dbReference>
<keyword evidence="6" id="KW-1185">Reference proteome</keyword>
<dbReference type="PROSITE" id="PS50186">
    <property type="entry name" value="DEP"/>
    <property type="match status" value="1"/>
</dbReference>
<evidence type="ECO:0008006" key="7">
    <source>
        <dbReference type="Google" id="ProtNLM"/>
    </source>
</evidence>
<feature type="region of interest" description="Disordered" evidence="2">
    <location>
        <begin position="1534"/>
        <end position="1554"/>
    </location>
</feature>
<dbReference type="InterPro" id="IPR036390">
    <property type="entry name" value="WH_DNA-bd_sf"/>
</dbReference>
<protein>
    <recommendedName>
        <fullName evidence="7">MHD2 domain-containing protein</fullName>
    </recommendedName>
</protein>
<sequence>MSGSDWSEKHLSPDTILHYLCNAEDQLWVQARIGEAGDGGPISSMPGDVGSCLLGYGGIVGRVHNYFTNLEQRKCCLLLAACKTTFSNVRILLYNMGQFPFAIHCMSIVCYIWSCFLRNDGRDSGLEEGAMMKSSVDKASYAVTLDAQEFRVFQQAYLCAAFPVLGAPEPPPEPSPFSIPTHQQSHRYAYSNLLSLGRPLTPPSLHDSGVEDPEDTSVVPVETLFELLRRAFRLSSDKFVLYKKNITSQYHGKSVEMILAEVLVTQLIALEKNSNPFYCPKNFQSSKGYDQWQHLERQHITELITKFWQFSLPHPSAEQHDQIYNHAHGDYRLLMEKLIRYESIYREESSTSCTSPLSSASVRLLREFGLRYGVGEQYRRIVYLYYQAMNFDPTVWFIQHVTYCLAALLDTLPTNRSYLIMVKQEFSLLEETLSTLDARVSDALQKMKKLFSANTPKEGLEALIDLLSLTLQAKAYLSKHAEEPLKIKLQKIVQSVFPIAYETHKTVAVDELRQSHWDIDLSPRLLNMLIGKIRDEVQDYKQNYQATFLRFFDVAEEAAQMLYRLLMADVQKLKLKSEKQIELMEIDLLMLSLAYRLNQLDQDWSQYIYPQMQSWRAAFLQEGFHWLVVMKVHMQEMVTEAVAADKYRNCELEISSSQPSQGSCSSVDDRRHSVSTKSLTPSVHSAFSSISVSQSAAGHRLAFSHPVEIQNASIIPETNFEDLQTPLQNKATGHITDINNQKTRRSSSDPVTISETFSLNESYEAEVARSLGHYDSTDFLSFAHVRHSRSVPDKLYKSYEPPTKMDKDKKVKVEKTLYEVELKKDSHFWKNEHHDRYTKDLSPEMSVLTSQLVYINDELADSDSGTLANGSFGSHDMDSADEEFSFPPLEEVSVTPQDVSDLSTKLSKESCTKATNKDVVTPVKLADQISTSVASIPQMMTRPIITQNSAKDSVSDRHSPRNDRATNITISESQIRGEMSGTRFVNAPDFPQPRGGKTLPVSSSAIDVVVILQRLMGIGCTLCNTLSTVSERVRYTSDTSSGSTENENNVSVNSTSRLEIYDSVLTSLCSVICQYADNMLCMDLCGTPQSVASRLAGPRLVEYLQTQQMSGLIWGCRHDLMSNRDCFEYVRKDTDLLCDKHEPVTKSMCTRINNVSMMISTLDHCHRRLGRLFAVRSDWSVSHRTRGCQGSAAGYDIDSSEFVIVDGYNYDPIVDRHDVLETASQRFTSSPLTALSHSSQTSSLLVSDPTETYMNHLLAILRAQSRIMAYRLNLFVQDALPVLLTLKDPRLSIETCLKPIMDFLTIYIQFLSSRLYTDNFRRILECLWIFIVQDFELELSKLETMEKDTEKKAHLLLQSLSHLLKFMNSQDQRMQKELLLSQADEVSFRLQLFALPTLKLISVYRGLQHQNQVDSSSTSTLDQTIQTLREKLRMDLQTFRKCFSGTDLVTWIINNQELFQDLDPYFEEMGIVFTREIGYHIAQRFVDLGLVADVEGASLESNAGRSRTASLMSSLEFPHLTIFSQLQHGAMDISDEENTPRGSPTASHMLHRSLSSATPVRPFYQSGRLSMMTKMLINPNAQSLAVTNIGNTSEKHSMTIQSSPSDNTCEKTTASDTSSQKIASEKGAVRRDSDMMSEKTDSEPGFQRDIASQNNSRLAKCSQISEPGNNSEKAPISCNYSESMSSSEIMNPNAEMNSQQIVASQLSVCIVTQVHTSDQNIVSVDTSDCTEKGPEQSDLYESSDCFQRLPSSVSDISKPTSDIALSTGSDESFSRKAEMSDNQTSEVSASNVTEKSVFQADQIASSNECSILDSSKNNENNKGAIIDSHQDFESLPSSSLDSVDKHYLETPSRETHNKQPEGSALTVHSIPQEQNQNSSSSSNHDLNKEEENEALVRSDLSSVCNGIHQNLGTSESSVKEKLGNMSFQVMPGLVRGSNDIEEVLQDSDTSNFTSQVDDSRKLVATQNSIDSSVGSLDATRTEVIVNASEALPDTQMPNNSVECDPYQRQTPVSIRSGLSSASVQILFIDSSEKFYYVNPLTNDQAIIEFGCHMSQELWQLIENCFSRKITEEYILKILYGRQRQDISAQNFIRSLPSNLVESIIHPKANSPNSCVNS</sequence>
<dbReference type="PANTHER" id="PTHR45999:SF6">
    <property type="entry name" value="MHD2 DOMAIN-CONTAINING PROTEIN"/>
    <property type="match status" value="1"/>
</dbReference>
<organism evidence="5 6">
    <name type="scientific">Sinanodonta woodiana</name>
    <name type="common">Chinese pond mussel</name>
    <name type="synonym">Anodonta woodiana</name>
    <dbReference type="NCBI Taxonomy" id="1069815"/>
    <lineage>
        <taxon>Eukaryota</taxon>
        <taxon>Metazoa</taxon>
        <taxon>Spiralia</taxon>
        <taxon>Lophotrochozoa</taxon>
        <taxon>Mollusca</taxon>
        <taxon>Bivalvia</taxon>
        <taxon>Autobranchia</taxon>
        <taxon>Heteroconchia</taxon>
        <taxon>Palaeoheterodonta</taxon>
        <taxon>Unionida</taxon>
        <taxon>Unionoidea</taxon>
        <taxon>Unionidae</taxon>
        <taxon>Unioninae</taxon>
        <taxon>Sinanodonta</taxon>
    </lineage>
</organism>
<feature type="region of interest" description="Disordered" evidence="2">
    <location>
        <begin position="1869"/>
        <end position="1894"/>
    </location>
</feature>
<feature type="compositionally biased region" description="Low complexity" evidence="2">
    <location>
        <begin position="1872"/>
        <end position="1883"/>
    </location>
</feature>
<dbReference type="InterPro" id="IPR014772">
    <property type="entry name" value="Munc13_dom-2"/>
</dbReference>
<feature type="domain" description="DEP" evidence="3">
    <location>
        <begin position="1438"/>
        <end position="1525"/>
    </location>
</feature>
<dbReference type="Proteomes" id="UP001634394">
    <property type="component" value="Unassembled WGS sequence"/>
</dbReference>
<feature type="compositionally biased region" description="Polar residues" evidence="2">
    <location>
        <begin position="1780"/>
        <end position="1793"/>
    </location>
</feature>
<comment type="caution">
    <text evidence="5">The sequence shown here is derived from an EMBL/GenBank/DDBJ whole genome shotgun (WGS) entry which is preliminary data.</text>
</comment>
<feature type="compositionally biased region" description="Polar residues" evidence="2">
    <location>
        <begin position="1595"/>
        <end position="1622"/>
    </location>
</feature>
<dbReference type="EMBL" id="JBJQND010000010">
    <property type="protein sequence ID" value="KAL3863823.1"/>
    <property type="molecule type" value="Genomic_DNA"/>
</dbReference>
<evidence type="ECO:0000313" key="5">
    <source>
        <dbReference type="EMBL" id="KAL3863823.1"/>
    </source>
</evidence>
<evidence type="ECO:0000259" key="4">
    <source>
        <dbReference type="PROSITE" id="PS51259"/>
    </source>
</evidence>
<feature type="region of interest" description="Disordered" evidence="2">
    <location>
        <begin position="1751"/>
        <end position="1793"/>
    </location>
</feature>
<dbReference type="PROSITE" id="PS51259">
    <property type="entry name" value="MHD2"/>
    <property type="match status" value="1"/>
</dbReference>
<feature type="compositionally biased region" description="Basic and acidic residues" evidence="2">
    <location>
        <begin position="1623"/>
        <end position="1642"/>
    </location>
</feature>
<dbReference type="GO" id="GO:0006887">
    <property type="term" value="P:exocytosis"/>
    <property type="evidence" value="ECO:0007669"/>
    <property type="project" value="UniProtKB-KW"/>
</dbReference>
<dbReference type="CDD" id="cd04371">
    <property type="entry name" value="DEP"/>
    <property type="match status" value="1"/>
</dbReference>
<evidence type="ECO:0000256" key="1">
    <source>
        <dbReference type="ARBA" id="ARBA00022483"/>
    </source>
</evidence>
<proteinExistence type="predicted"/>
<evidence type="ECO:0000259" key="3">
    <source>
        <dbReference type="PROSITE" id="PS50186"/>
    </source>
</evidence>
<feature type="compositionally biased region" description="Polar residues" evidence="2">
    <location>
        <begin position="1751"/>
        <end position="1771"/>
    </location>
</feature>